<dbReference type="RefSeq" id="WP_390228301.1">
    <property type="nucleotide sequence ID" value="NZ_JBHSCN010000005.1"/>
</dbReference>
<feature type="transmembrane region" description="Helical" evidence="1">
    <location>
        <begin position="140"/>
        <end position="162"/>
    </location>
</feature>
<sequence>MSRTAAGAGATPRARIRHAGSAPTWLIIAPSILVAVVFGSIHLIVIPLFPVVAQYYFAQQSTTFSEESVALSLHIFFGSIAIVTGAINVVTAASDRRLRHHRAIGWTYAGSVAISAAFGIVVAFHAYAGTLPGGRAVVTSGFLTLAACWIGTLVLAVHAMAVRRSMPAHRFWMTVNFSLTFAAAVLRVWVGALLVAGTGAFDLLYPTLGWVGWVPNLIVGAVIARRLHATGRLRRASKTE</sequence>
<gene>
    <name evidence="2" type="ORF">ACFOYW_07860</name>
</gene>
<organism evidence="2 3">
    <name type="scientific">Gryllotalpicola reticulitermitis</name>
    <dbReference type="NCBI Taxonomy" id="1184153"/>
    <lineage>
        <taxon>Bacteria</taxon>
        <taxon>Bacillati</taxon>
        <taxon>Actinomycetota</taxon>
        <taxon>Actinomycetes</taxon>
        <taxon>Micrococcales</taxon>
        <taxon>Microbacteriaceae</taxon>
        <taxon>Gryllotalpicola</taxon>
    </lineage>
</organism>
<keyword evidence="1" id="KW-0472">Membrane</keyword>
<name>A0ABV8Q5L0_9MICO</name>
<dbReference type="Pfam" id="PF10067">
    <property type="entry name" value="DUF2306"/>
    <property type="match status" value="1"/>
</dbReference>
<comment type="caution">
    <text evidence="2">The sequence shown here is derived from an EMBL/GenBank/DDBJ whole genome shotgun (WGS) entry which is preliminary data.</text>
</comment>
<evidence type="ECO:0000313" key="2">
    <source>
        <dbReference type="EMBL" id="MFC4243287.1"/>
    </source>
</evidence>
<feature type="transmembrane region" description="Helical" evidence="1">
    <location>
        <begin position="174"/>
        <end position="197"/>
    </location>
</feature>
<reference evidence="3" key="1">
    <citation type="journal article" date="2019" name="Int. J. Syst. Evol. Microbiol.">
        <title>The Global Catalogue of Microorganisms (GCM) 10K type strain sequencing project: providing services to taxonomists for standard genome sequencing and annotation.</title>
        <authorList>
            <consortium name="The Broad Institute Genomics Platform"/>
            <consortium name="The Broad Institute Genome Sequencing Center for Infectious Disease"/>
            <person name="Wu L."/>
            <person name="Ma J."/>
        </authorList>
    </citation>
    <scope>NUCLEOTIDE SEQUENCE [LARGE SCALE GENOMIC DNA]</scope>
    <source>
        <strain evidence="3">CGMCC 1.10363</strain>
    </source>
</reference>
<dbReference type="EMBL" id="JBHSCN010000005">
    <property type="protein sequence ID" value="MFC4243287.1"/>
    <property type="molecule type" value="Genomic_DNA"/>
</dbReference>
<keyword evidence="1" id="KW-1133">Transmembrane helix</keyword>
<evidence type="ECO:0000256" key="1">
    <source>
        <dbReference type="SAM" id="Phobius"/>
    </source>
</evidence>
<dbReference type="InterPro" id="IPR018750">
    <property type="entry name" value="DUF2306_membrane"/>
</dbReference>
<feature type="transmembrane region" description="Helical" evidence="1">
    <location>
        <begin position="25"/>
        <end position="49"/>
    </location>
</feature>
<dbReference type="Proteomes" id="UP001595900">
    <property type="component" value="Unassembled WGS sequence"/>
</dbReference>
<proteinExistence type="predicted"/>
<feature type="transmembrane region" description="Helical" evidence="1">
    <location>
        <begin position="105"/>
        <end position="128"/>
    </location>
</feature>
<protein>
    <submittedName>
        <fullName evidence="2">DUF2306 domain-containing protein</fullName>
    </submittedName>
</protein>
<accession>A0ABV8Q5L0</accession>
<feature type="transmembrane region" description="Helical" evidence="1">
    <location>
        <begin position="203"/>
        <end position="224"/>
    </location>
</feature>
<keyword evidence="3" id="KW-1185">Reference proteome</keyword>
<evidence type="ECO:0000313" key="3">
    <source>
        <dbReference type="Proteomes" id="UP001595900"/>
    </source>
</evidence>
<keyword evidence="1" id="KW-0812">Transmembrane</keyword>
<feature type="transmembrane region" description="Helical" evidence="1">
    <location>
        <begin position="69"/>
        <end position="93"/>
    </location>
</feature>